<dbReference type="GO" id="GO:0016787">
    <property type="term" value="F:hydrolase activity"/>
    <property type="evidence" value="ECO:0007669"/>
    <property type="project" value="UniProtKB-KW"/>
</dbReference>
<dbReference type="Pfam" id="PF00772">
    <property type="entry name" value="DnaB"/>
    <property type="match status" value="1"/>
</dbReference>
<keyword evidence="3 13" id="KW-0235">DNA replication</keyword>
<dbReference type="PANTHER" id="PTHR30153">
    <property type="entry name" value="REPLICATIVE DNA HELICASE DNAB"/>
    <property type="match status" value="1"/>
</dbReference>
<dbReference type="InterPro" id="IPR016136">
    <property type="entry name" value="DNA_helicase_N/primase_C"/>
</dbReference>
<evidence type="ECO:0000256" key="3">
    <source>
        <dbReference type="ARBA" id="ARBA00022705"/>
    </source>
</evidence>
<feature type="domain" description="SF4 helicase" evidence="15">
    <location>
        <begin position="193"/>
        <end position="464"/>
    </location>
</feature>
<evidence type="ECO:0000256" key="1">
    <source>
        <dbReference type="ARBA" id="ARBA00008428"/>
    </source>
</evidence>
<evidence type="ECO:0000256" key="4">
    <source>
        <dbReference type="ARBA" id="ARBA00022741"/>
    </source>
</evidence>
<proteinExistence type="inferred from homology"/>
<dbReference type="GO" id="GO:0042802">
    <property type="term" value="F:identical protein binding"/>
    <property type="evidence" value="ECO:0007669"/>
    <property type="project" value="UniProtKB-ARBA"/>
</dbReference>
<keyword evidence="2 13" id="KW-0639">Primosome</keyword>
<keyword evidence="5 13" id="KW-0378">Hydrolase</keyword>
<feature type="region of interest" description="Disordered" evidence="14">
    <location>
        <begin position="1"/>
        <end position="25"/>
    </location>
</feature>
<evidence type="ECO:0000256" key="6">
    <source>
        <dbReference type="ARBA" id="ARBA00022806"/>
    </source>
</evidence>
<evidence type="ECO:0000256" key="9">
    <source>
        <dbReference type="ARBA" id="ARBA00023235"/>
    </source>
</evidence>
<evidence type="ECO:0000256" key="14">
    <source>
        <dbReference type="SAM" id="MobiDB-lite"/>
    </source>
</evidence>
<dbReference type="GO" id="GO:0003677">
    <property type="term" value="F:DNA binding"/>
    <property type="evidence" value="ECO:0007669"/>
    <property type="project" value="UniProtKB-UniRule"/>
</dbReference>
<protein>
    <recommendedName>
        <fullName evidence="12 13">Replicative DNA helicase</fullName>
        <ecNumber evidence="12 13">5.6.2.3</ecNumber>
    </recommendedName>
</protein>
<dbReference type="EMBL" id="JAACAK010000067">
    <property type="protein sequence ID" value="NIR75182.1"/>
    <property type="molecule type" value="Genomic_DNA"/>
</dbReference>
<dbReference type="FunFam" id="1.10.860.10:FF:000001">
    <property type="entry name" value="Replicative DNA helicase"/>
    <property type="match status" value="1"/>
</dbReference>
<evidence type="ECO:0000256" key="7">
    <source>
        <dbReference type="ARBA" id="ARBA00022840"/>
    </source>
</evidence>
<dbReference type="SUPFAM" id="SSF48024">
    <property type="entry name" value="N-terminal domain of DnaB helicase"/>
    <property type="match status" value="1"/>
</dbReference>
<gene>
    <name evidence="16" type="primary">dnaB</name>
    <name evidence="16" type="ORF">GWO12_08735</name>
</gene>
<keyword evidence="9" id="KW-0413">Isomerase</keyword>
<evidence type="ECO:0000256" key="8">
    <source>
        <dbReference type="ARBA" id="ARBA00023125"/>
    </source>
</evidence>
<dbReference type="GO" id="GO:1990077">
    <property type="term" value="C:primosome complex"/>
    <property type="evidence" value="ECO:0007669"/>
    <property type="project" value="UniProtKB-UniRule"/>
</dbReference>
<sequence length="468" mass="51505">MPTGEPATAGGVGASDAFTDRQAPWSPEAETSVLGGMLIDADAVAKAVELVDDSMFYREANRRLYRAMKRLFERGSAIDPVTLIEELRGSGELEAVGGPAYLAELMEAVATAANIEYHARIVKDKALLRRLIEVSTETIQEAYRATTESVEDAIDRAEQRIFQVSQAGQRKGFVWIKEILWPAFEHIEQLQQAGGGVVGVPSGFPDLDNMTAGFQAADLIVVAGRPSMGKTSLVLNFMQHAAIEHETPVAFFSLEMSKEAIVQRLLCSEGQVNSQSLRRGKLSEQEYMQLATAAGHLNTAPIWIDDTPAITALELRAKARRLKAEVDLGLIVVDYLQLMRGPRAESRVQEISAISGALKAVAKELHVPVIALSQLSRQPEQRQDKRPQLSDLRESGAIEQDADLVLFLYRPEVYASREDLEATGESLEGKAELIIGKQRNGPTGSFDLFFRKEFTRFESVSRRSAESF</sequence>
<dbReference type="FunFam" id="3.40.50.300:FF:000076">
    <property type="entry name" value="Replicative DNA helicase"/>
    <property type="match status" value="1"/>
</dbReference>
<evidence type="ECO:0000313" key="17">
    <source>
        <dbReference type="Proteomes" id="UP000702544"/>
    </source>
</evidence>
<dbReference type="InterPro" id="IPR007693">
    <property type="entry name" value="DNA_helicase_DnaB-like_N"/>
</dbReference>
<evidence type="ECO:0000256" key="12">
    <source>
        <dbReference type="NCBIfam" id="TIGR00665"/>
    </source>
</evidence>
<evidence type="ECO:0000256" key="13">
    <source>
        <dbReference type="RuleBase" id="RU362085"/>
    </source>
</evidence>
<dbReference type="NCBIfam" id="TIGR00665">
    <property type="entry name" value="DnaB"/>
    <property type="match status" value="1"/>
</dbReference>
<dbReference type="Proteomes" id="UP000702544">
    <property type="component" value="Unassembled WGS sequence"/>
</dbReference>
<dbReference type="EC" id="5.6.2.3" evidence="12 13"/>
<dbReference type="GO" id="GO:0005829">
    <property type="term" value="C:cytosol"/>
    <property type="evidence" value="ECO:0007669"/>
    <property type="project" value="TreeGrafter"/>
</dbReference>
<dbReference type="AlphaFoldDB" id="A0AAE5CB12"/>
<keyword evidence="6 13" id="KW-0347">Helicase</keyword>
<comment type="catalytic activity">
    <reaction evidence="11 13">
        <text>ATP + H2O = ADP + phosphate + H(+)</text>
        <dbReference type="Rhea" id="RHEA:13065"/>
        <dbReference type="ChEBI" id="CHEBI:15377"/>
        <dbReference type="ChEBI" id="CHEBI:15378"/>
        <dbReference type="ChEBI" id="CHEBI:30616"/>
        <dbReference type="ChEBI" id="CHEBI:43474"/>
        <dbReference type="ChEBI" id="CHEBI:456216"/>
        <dbReference type="EC" id="5.6.2.3"/>
    </reaction>
</comment>
<evidence type="ECO:0000256" key="10">
    <source>
        <dbReference type="ARBA" id="ARBA00044932"/>
    </source>
</evidence>
<dbReference type="InterPro" id="IPR007692">
    <property type="entry name" value="DNA_helicase_DnaB"/>
</dbReference>
<evidence type="ECO:0000256" key="11">
    <source>
        <dbReference type="ARBA" id="ARBA00048954"/>
    </source>
</evidence>
<evidence type="ECO:0000256" key="2">
    <source>
        <dbReference type="ARBA" id="ARBA00022515"/>
    </source>
</evidence>
<evidence type="ECO:0000313" key="16">
    <source>
        <dbReference type="EMBL" id="NIR75182.1"/>
    </source>
</evidence>
<comment type="similarity">
    <text evidence="1 13">Belongs to the helicase family. DnaB subfamily.</text>
</comment>
<dbReference type="Gene3D" id="1.10.860.10">
    <property type="entry name" value="DNAb Helicase, Chain A"/>
    <property type="match status" value="1"/>
</dbReference>
<dbReference type="InterPro" id="IPR036185">
    <property type="entry name" value="DNA_heli_DnaB-like_N_sf"/>
</dbReference>
<dbReference type="Gene3D" id="3.40.50.300">
    <property type="entry name" value="P-loop containing nucleotide triphosphate hydrolases"/>
    <property type="match status" value="1"/>
</dbReference>
<evidence type="ECO:0000259" key="15">
    <source>
        <dbReference type="PROSITE" id="PS51199"/>
    </source>
</evidence>
<dbReference type="SUPFAM" id="SSF52540">
    <property type="entry name" value="P-loop containing nucleoside triphosphate hydrolases"/>
    <property type="match status" value="1"/>
</dbReference>
<dbReference type="InterPro" id="IPR007694">
    <property type="entry name" value="DNA_helicase_DnaB-like_C"/>
</dbReference>
<accession>A0AAE5CB12</accession>
<dbReference type="GO" id="GO:0006269">
    <property type="term" value="P:DNA replication, synthesis of primer"/>
    <property type="evidence" value="ECO:0007669"/>
    <property type="project" value="UniProtKB-UniRule"/>
</dbReference>
<dbReference type="CDD" id="cd00984">
    <property type="entry name" value="DnaB_C"/>
    <property type="match status" value="1"/>
</dbReference>
<keyword evidence="4 13" id="KW-0547">Nucleotide-binding</keyword>
<dbReference type="NCBIfam" id="NF004384">
    <property type="entry name" value="PRK05748.1"/>
    <property type="match status" value="1"/>
</dbReference>
<evidence type="ECO:0000256" key="5">
    <source>
        <dbReference type="ARBA" id="ARBA00022801"/>
    </source>
</evidence>
<keyword evidence="7 13" id="KW-0067">ATP-binding</keyword>
<dbReference type="GO" id="GO:0005524">
    <property type="term" value="F:ATP binding"/>
    <property type="evidence" value="ECO:0007669"/>
    <property type="project" value="UniProtKB-UniRule"/>
</dbReference>
<dbReference type="InterPro" id="IPR027417">
    <property type="entry name" value="P-loop_NTPase"/>
</dbReference>
<dbReference type="PANTHER" id="PTHR30153:SF2">
    <property type="entry name" value="REPLICATIVE DNA HELICASE"/>
    <property type="match status" value="1"/>
</dbReference>
<dbReference type="GO" id="GO:0043139">
    <property type="term" value="F:5'-3' DNA helicase activity"/>
    <property type="evidence" value="ECO:0007669"/>
    <property type="project" value="UniProtKB-EC"/>
</dbReference>
<dbReference type="Pfam" id="PF03796">
    <property type="entry name" value="DnaB_C"/>
    <property type="match status" value="1"/>
</dbReference>
<reference evidence="16 17" key="1">
    <citation type="submission" date="2020-01" db="EMBL/GenBank/DDBJ databases">
        <title>Genomes assembled from Gulf of Kutch pelagic sediment metagenomes.</title>
        <authorList>
            <person name="Chandrashekar M."/>
            <person name="Mahajan M.S."/>
            <person name="Dave K.J."/>
            <person name="Vatsa P."/>
            <person name="Nathani N.M."/>
        </authorList>
    </citation>
    <scope>NUCLEOTIDE SEQUENCE [LARGE SCALE GENOMIC DNA]</scope>
    <source>
        <strain evidence="16">KS3-K002</strain>
    </source>
</reference>
<dbReference type="PROSITE" id="PS51199">
    <property type="entry name" value="SF4_HELICASE"/>
    <property type="match status" value="1"/>
</dbReference>
<organism evidence="16 17">
    <name type="scientific">Candidatus Kutchimonas denitrificans</name>
    <dbReference type="NCBI Taxonomy" id="3056748"/>
    <lineage>
        <taxon>Bacteria</taxon>
        <taxon>Pseudomonadati</taxon>
        <taxon>Gemmatimonadota</taxon>
        <taxon>Gemmatimonadia</taxon>
        <taxon>Candidatus Palauibacterales</taxon>
        <taxon>Candidatus Palauibacteraceae</taxon>
        <taxon>Candidatus Kutchimonas</taxon>
    </lineage>
</organism>
<comment type="caution">
    <text evidence="16">The sequence shown here is derived from an EMBL/GenBank/DDBJ whole genome shotgun (WGS) entry which is preliminary data.</text>
</comment>
<keyword evidence="8 13" id="KW-0238">DNA-binding</keyword>
<name>A0AAE5CB12_9BACT</name>
<comment type="function">
    <text evidence="10 13">The main replicative DNA helicase, it participates in initiation and elongation during chromosome replication. Travels ahead of the DNA replisome, separating dsDNA into templates for DNA synthesis. A processive ATP-dependent 5'-3' DNA helicase it has DNA-dependent ATPase activity.</text>
</comment>